<dbReference type="InterPro" id="IPR010662">
    <property type="entry name" value="RBBP9/YdeN"/>
</dbReference>
<evidence type="ECO:0000313" key="1">
    <source>
        <dbReference type="EMBL" id="ALC81255.1"/>
    </source>
</evidence>
<dbReference type="STRING" id="1441095.AM592_06350"/>
<dbReference type="EMBL" id="CP012600">
    <property type="protein sequence ID" value="ALC81255.1"/>
    <property type="molecule type" value="Genomic_DNA"/>
</dbReference>
<dbReference type="PANTHER" id="PTHR15394:SF3">
    <property type="entry name" value="SERINE HYDROLASE RBBP9"/>
    <property type="match status" value="1"/>
</dbReference>
<accession>A0A0M4FT37</accession>
<evidence type="ECO:0000313" key="2">
    <source>
        <dbReference type="Proteomes" id="UP000067625"/>
    </source>
</evidence>
<sequence>MKKQVIFIHSAGEQGALQGSSRLAEYLHDELDEWYRLLLPKMPFPENPKYELWREKLDQELSALDGEVILIGHSLGGSVLIKYLSEEAFDLSIIGLFLIAAPYWSKDDTDWHSSEFMLPENFASKLPQISKIFLYHSSNDEIVPVSHLNHFKEKLSDATARVLPGNEHFFYEGLPEIVDDLKNF</sequence>
<dbReference type="PATRIC" id="fig|1441095.3.peg.1397"/>
<dbReference type="AlphaFoldDB" id="A0A0M4FT37"/>
<dbReference type="GO" id="GO:0016787">
    <property type="term" value="F:hydrolase activity"/>
    <property type="evidence" value="ECO:0007669"/>
    <property type="project" value="InterPro"/>
</dbReference>
<reference evidence="1 2" key="2">
    <citation type="journal article" date="2016" name="Int. J. Syst. Evol. Microbiol.">
        <title>Bacillus gobiensis sp. nov., isolated from a soil sample.</title>
        <authorList>
            <person name="Liu B."/>
            <person name="Liu G.H."/>
            <person name="Cetin S."/>
            <person name="Schumann P."/>
            <person name="Pan Z.Z."/>
            <person name="Chen Q.Q."/>
        </authorList>
    </citation>
    <scope>NUCLEOTIDE SEQUENCE [LARGE SCALE GENOMIC DNA]</scope>
    <source>
        <strain evidence="1 2">FJAT-4402</strain>
    </source>
</reference>
<dbReference type="RefSeq" id="WP_053603008.1">
    <property type="nucleotide sequence ID" value="NZ_CP012600.1"/>
</dbReference>
<name>A0A0M4FT37_9BACI</name>
<reference evidence="2" key="1">
    <citation type="submission" date="2015-08" db="EMBL/GenBank/DDBJ databases">
        <title>Genome sequencing project for genomic taxonomy and phylogenomics of Bacillus-like bacteria.</title>
        <authorList>
            <person name="Liu B."/>
            <person name="Wang J."/>
            <person name="Zhu Y."/>
            <person name="Liu G."/>
            <person name="Chen Q."/>
            <person name="Chen Z."/>
            <person name="Lan J."/>
            <person name="Che J."/>
            <person name="Ge C."/>
            <person name="Shi H."/>
            <person name="Pan Z."/>
            <person name="Liu X."/>
        </authorList>
    </citation>
    <scope>NUCLEOTIDE SEQUENCE [LARGE SCALE GENOMIC DNA]</scope>
    <source>
        <strain evidence="2">FJAT-4402</strain>
    </source>
</reference>
<keyword evidence="2" id="KW-1185">Reference proteome</keyword>
<dbReference type="OrthoDB" id="9804993at2"/>
<dbReference type="Gene3D" id="3.40.50.1820">
    <property type="entry name" value="alpha/beta hydrolase"/>
    <property type="match status" value="1"/>
</dbReference>
<dbReference type="Pfam" id="PF06821">
    <property type="entry name" value="Ser_hydrolase"/>
    <property type="match status" value="1"/>
</dbReference>
<evidence type="ECO:0008006" key="3">
    <source>
        <dbReference type="Google" id="ProtNLM"/>
    </source>
</evidence>
<protein>
    <recommendedName>
        <fullName evidence="3">Serine hydrolase family protein</fullName>
    </recommendedName>
</protein>
<dbReference type="PANTHER" id="PTHR15394">
    <property type="entry name" value="SERINE HYDROLASE RBBP9"/>
    <property type="match status" value="1"/>
</dbReference>
<organism evidence="1 2">
    <name type="scientific">Bacillus gobiensis</name>
    <dbReference type="NCBI Taxonomy" id="1441095"/>
    <lineage>
        <taxon>Bacteria</taxon>
        <taxon>Bacillati</taxon>
        <taxon>Bacillota</taxon>
        <taxon>Bacilli</taxon>
        <taxon>Bacillales</taxon>
        <taxon>Bacillaceae</taxon>
        <taxon>Bacillus</taxon>
    </lineage>
</organism>
<dbReference type="InterPro" id="IPR029058">
    <property type="entry name" value="AB_hydrolase_fold"/>
</dbReference>
<proteinExistence type="predicted"/>
<dbReference type="Proteomes" id="UP000067625">
    <property type="component" value="Chromosome"/>
</dbReference>
<dbReference type="SUPFAM" id="SSF53474">
    <property type="entry name" value="alpha/beta-Hydrolases"/>
    <property type="match status" value="1"/>
</dbReference>
<gene>
    <name evidence="1" type="ORF">AM592_06350</name>
</gene>